<dbReference type="Gene3D" id="3.40.50.1220">
    <property type="entry name" value="TPP-binding domain"/>
    <property type="match status" value="1"/>
</dbReference>
<organism evidence="8 9">
    <name type="scientific">Nonomuraea endophytica</name>
    <dbReference type="NCBI Taxonomy" id="714136"/>
    <lineage>
        <taxon>Bacteria</taxon>
        <taxon>Bacillati</taxon>
        <taxon>Actinomycetota</taxon>
        <taxon>Actinomycetes</taxon>
        <taxon>Streptosporangiales</taxon>
        <taxon>Streptosporangiaceae</taxon>
        <taxon>Nonomuraea</taxon>
    </lineage>
</organism>
<dbReference type="SUPFAM" id="SSF52467">
    <property type="entry name" value="DHS-like NAD/FAD-binding domain"/>
    <property type="match status" value="1"/>
</dbReference>
<evidence type="ECO:0000259" key="5">
    <source>
        <dbReference type="Pfam" id="PF00205"/>
    </source>
</evidence>
<evidence type="ECO:0000256" key="2">
    <source>
        <dbReference type="ARBA" id="ARBA00007812"/>
    </source>
</evidence>
<dbReference type="InterPro" id="IPR029035">
    <property type="entry name" value="DHS-like_NAD/FAD-binding_dom"/>
</dbReference>
<comment type="cofactor">
    <cofactor evidence="1">
        <name>thiamine diphosphate</name>
        <dbReference type="ChEBI" id="CHEBI:58937"/>
    </cofactor>
</comment>
<dbReference type="GO" id="GO:0000287">
    <property type="term" value="F:magnesium ion binding"/>
    <property type="evidence" value="ECO:0007669"/>
    <property type="project" value="InterPro"/>
</dbReference>
<dbReference type="EC" id="2.2.1.6" evidence="8"/>
<dbReference type="InterPro" id="IPR012001">
    <property type="entry name" value="Thiamin_PyroP_enz_TPP-bd_dom"/>
</dbReference>
<dbReference type="Pfam" id="PF02775">
    <property type="entry name" value="TPP_enzyme_C"/>
    <property type="match status" value="1"/>
</dbReference>
<dbReference type="GO" id="GO:0050660">
    <property type="term" value="F:flavin adenine dinucleotide binding"/>
    <property type="evidence" value="ECO:0007669"/>
    <property type="project" value="TreeGrafter"/>
</dbReference>
<dbReference type="Pfam" id="PF00205">
    <property type="entry name" value="TPP_enzyme_M"/>
    <property type="match status" value="1"/>
</dbReference>
<comment type="similarity">
    <text evidence="2 4">Belongs to the TPP enzyme family.</text>
</comment>
<dbReference type="EMBL" id="JACHIN010000002">
    <property type="protein sequence ID" value="MBB5076504.1"/>
    <property type="molecule type" value="Genomic_DNA"/>
</dbReference>
<dbReference type="InterPro" id="IPR000399">
    <property type="entry name" value="TPP-bd_CS"/>
</dbReference>
<evidence type="ECO:0000259" key="6">
    <source>
        <dbReference type="Pfam" id="PF02775"/>
    </source>
</evidence>
<gene>
    <name evidence="8" type="ORF">HNR40_001968</name>
</gene>
<dbReference type="GO" id="GO:0030976">
    <property type="term" value="F:thiamine pyrophosphate binding"/>
    <property type="evidence" value="ECO:0007669"/>
    <property type="project" value="InterPro"/>
</dbReference>
<sequence length="561" mass="57489">MPSAEPGTPMWRHIATTLAHAGCDLVTGVPSDEPALLDAALAVPGLKAVPVRDQRAGACLAAGHALVSGRPAVLATNSGPSLPNALAGLLEAASLHAPVVVVTTRIPRAGLGRGGFQQVDQRAVSAAVAKWYVLAEDVDQLDWALRQAVHRAINGAPGVVVVELAEEALQGEPPRTAAPTARPPRLRSAPAADDLDRAVDTMARAAAPVIIAGGGAKAAGAGAPLRALAESWGAAVFATAAGRGVLDENHPRYCGLAGLYAAAPAAALLDDADVILALGTRLEETVRTGWTLSGQRLIHVDVDPDAFDLAVRPEIALAGDAALTAGLLADRLKAHPSPAWSERVAAVKTELPHAGSLAAETLRAVGSRFGRDLVLVQENGLHDMWSYHYPLLSLSERARVVAPGEQTMMGFGVAASLGAALAEPSLPTVVICGDGAMTMSMNALPAAAEHGAGIVFVVFDNGGFGWPRYVRALAGADTRITRFPGGEPPYEAVIRALGGWTARCRTAGDLDPALEEAAQHAKNGALALVAVPVSDTDIPPGVLRVYGGAAESPDKAGDHDA</sequence>
<dbReference type="SUPFAM" id="SSF52518">
    <property type="entry name" value="Thiamin diphosphate-binding fold (THDP-binding)"/>
    <property type="match status" value="2"/>
</dbReference>
<dbReference type="Pfam" id="PF02776">
    <property type="entry name" value="TPP_enzyme_N"/>
    <property type="match status" value="1"/>
</dbReference>
<dbReference type="GO" id="GO:0009097">
    <property type="term" value="P:isoleucine biosynthetic process"/>
    <property type="evidence" value="ECO:0007669"/>
    <property type="project" value="TreeGrafter"/>
</dbReference>
<comment type="caution">
    <text evidence="8">The sequence shown here is derived from an EMBL/GenBank/DDBJ whole genome shotgun (WGS) entry which is preliminary data.</text>
</comment>
<evidence type="ECO:0000259" key="7">
    <source>
        <dbReference type="Pfam" id="PF02776"/>
    </source>
</evidence>
<evidence type="ECO:0000256" key="4">
    <source>
        <dbReference type="RuleBase" id="RU362132"/>
    </source>
</evidence>
<dbReference type="GO" id="GO:0003984">
    <property type="term" value="F:acetolactate synthase activity"/>
    <property type="evidence" value="ECO:0007669"/>
    <property type="project" value="UniProtKB-EC"/>
</dbReference>
<dbReference type="RefSeq" id="WP_221340193.1">
    <property type="nucleotide sequence ID" value="NZ_JACHIN010000002.1"/>
</dbReference>
<dbReference type="PANTHER" id="PTHR18968:SF13">
    <property type="entry name" value="ACETOLACTATE SYNTHASE CATALYTIC SUBUNIT, MITOCHONDRIAL"/>
    <property type="match status" value="1"/>
</dbReference>
<dbReference type="InterPro" id="IPR029061">
    <property type="entry name" value="THDP-binding"/>
</dbReference>
<dbReference type="InterPro" id="IPR011766">
    <property type="entry name" value="TPP_enzyme_TPP-bd"/>
</dbReference>
<name>A0A7W7ZZZ3_9ACTN</name>
<feature type="domain" description="Thiamine pyrophosphate enzyme central" evidence="5">
    <location>
        <begin position="195"/>
        <end position="324"/>
    </location>
</feature>
<keyword evidence="3 4" id="KW-0786">Thiamine pyrophosphate</keyword>
<dbReference type="GO" id="GO:0009099">
    <property type="term" value="P:L-valine biosynthetic process"/>
    <property type="evidence" value="ECO:0007669"/>
    <property type="project" value="TreeGrafter"/>
</dbReference>
<dbReference type="PANTHER" id="PTHR18968">
    <property type="entry name" value="THIAMINE PYROPHOSPHATE ENZYMES"/>
    <property type="match status" value="1"/>
</dbReference>
<dbReference type="GO" id="GO:0005948">
    <property type="term" value="C:acetolactate synthase complex"/>
    <property type="evidence" value="ECO:0007669"/>
    <property type="project" value="TreeGrafter"/>
</dbReference>
<feature type="domain" description="Thiamine pyrophosphate enzyme TPP-binding" evidence="6">
    <location>
        <begin position="380"/>
        <end position="521"/>
    </location>
</feature>
<dbReference type="CDD" id="cd07035">
    <property type="entry name" value="TPP_PYR_POX_like"/>
    <property type="match status" value="1"/>
</dbReference>
<evidence type="ECO:0000256" key="1">
    <source>
        <dbReference type="ARBA" id="ARBA00001964"/>
    </source>
</evidence>
<evidence type="ECO:0000313" key="8">
    <source>
        <dbReference type="EMBL" id="MBB5076504.1"/>
    </source>
</evidence>
<reference evidence="8 9" key="1">
    <citation type="submission" date="2020-08" db="EMBL/GenBank/DDBJ databases">
        <title>Genomic Encyclopedia of Type Strains, Phase IV (KMG-IV): sequencing the most valuable type-strain genomes for metagenomic binning, comparative biology and taxonomic classification.</title>
        <authorList>
            <person name="Goeker M."/>
        </authorList>
    </citation>
    <scope>NUCLEOTIDE SEQUENCE [LARGE SCALE GENOMIC DNA]</scope>
    <source>
        <strain evidence="8 9">DSM 45385</strain>
    </source>
</reference>
<proteinExistence type="inferred from homology"/>
<evidence type="ECO:0000256" key="3">
    <source>
        <dbReference type="ARBA" id="ARBA00023052"/>
    </source>
</evidence>
<dbReference type="CDD" id="cd00568">
    <property type="entry name" value="TPP_enzymes"/>
    <property type="match status" value="1"/>
</dbReference>
<dbReference type="PROSITE" id="PS00187">
    <property type="entry name" value="TPP_ENZYMES"/>
    <property type="match status" value="1"/>
</dbReference>
<dbReference type="Gene3D" id="3.40.50.970">
    <property type="match status" value="2"/>
</dbReference>
<dbReference type="InterPro" id="IPR012000">
    <property type="entry name" value="Thiamin_PyroP_enz_cen_dom"/>
</dbReference>
<accession>A0A7W7ZZZ3</accession>
<feature type="domain" description="Thiamine pyrophosphate enzyme N-terminal TPP-binding" evidence="7">
    <location>
        <begin position="13"/>
        <end position="123"/>
    </location>
</feature>
<keyword evidence="9" id="KW-1185">Reference proteome</keyword>
<dbReference type="AlphaFoldDB" id="A0A7W7ZZZ3"/>
<evidence type="ECO:0000313" key="9">
    <source>
        <dbReference type="Proteomes" id="UP000568380"/>
    </source>
</evidence>
<dbReference type="InterPro" id="IPR045229">
    <property type="entry name" value="TPP_enz"/>
</dbReference>
<dbReference type="Proteomes" id="UP000568380">
    <property type="component" value="Unassembled WGS sequence"/>
</dbReference>
<keyword evidence="8" id="KW-0808">Transferase</keyword>
<protein>
    <submittedName>
        <fullName evidence="8">Acetolactate synthase-1/2/3 large subunit</fullName>
        <ecNumber evidence="8">2.2.1.6</ecNumber>
    </submittedName>
</protein>